<accession>B4E9F1</accession>
<proteinExistence type="predicted"/>
<dbReference type="HOGENOM" id="CLU_081702_2_0_4"/>
<name>B4E9F1_BURCJ</name>
<sequence length="188" mass="20252">MTRIIALDDRSGDAMKTLEDHLSQYAAYHRDARNIATHLVGIPMIVFAVEVLLSRPAIGMPAGIALSPALLLAVVSAVFYLRLDLRFGIVMAVLLALGLWAAQSVAPLPTAQWLAIGIGAFVVGWIVQFVGHWFEGRKPAFVDDLVGLIVGPLFVVAEVAFFAGLRADVRREVERRAGPVHGGAHSHV</sequence>
<organism evidence="2 3">
    <name type="scientific">Burkholderia cenocepacia (strain ATCC BAA-245 / DSM 16553 / LMG 16656 / NCTC 13227 / J2315 / CF5610)</name>
    <name type="common">Burkholderia cepacia (strain J2315)</name>
    <dbReference type="NCBI Taxonomy" id="216591"/>
    <lineage>
        <taxon>Bacteria</taxon>
        <taxon>Pseudomonadati</taxon>
        <taxon>Pseudomonadota</taxon>
        <taxon>Betaproteobacteria</taxon>
        <taxon>Burkholderiales</taxon>
        <taxon>Burkholderiaceae</taxon>
        <taxon>Burkholderia</taxon>
        <taxon>Burkholderia cepacia complex</taxon>
    </lineage>
</organism>
<dbReference type="eggNOG" id="COG4539">
    <property type="taxonomic scope" value="Bacteria"/>
</dbReference>
<dbReference type="KEGG" id="bcj:BCAL2752"/>
<keyword evidence="3" id="KW-1185">Reference proteome</keyword>
<evidence type="ECO:0000256" key="1">
    <source>
        <dbReference type="SAM" id="Phobius"/>
    </source>
</evidence>
<dbReference type="PANTHER" id="PTHR28026:SF9">
    <property type="entry name" value="2-HYDROXY-PALMITIC ACID DIOXYGENASE MPO1"/>
    <property type="match status" value="1"/>
</dbReference>
<dbReference type="InterPro" id="IPR009305">
    <property type="entry name" value="Mpo1-like"/>
</dbReference>
<protein>
    <submittedName>
        <fullName evidence="2">Membrane protein</fullName>
    </submittedName>
</protein>
<feature type="transmembrane region" description="Helical" evidence="1">
    <location>
        <begin position="87"/>
        <end position="106"/>
    </location>
</feature>
<feature type="transmembrane region" description="Helical" evidence="1">
    <location>
        <begin position="146"/>
        <end position="165"/>
    </location>
</feature>
<keyword evidence="1" id="KW-0472">Membrane</keyword>
<feature type="transmembrane region" description="Helical" evidence="1">
    <location>
        <begin position="113"/>
        <end position="134"/>
    </location>
</feature>
<dbReference type="GO" id="GO:0016020">
    <property type="term" value="C:membrane"/>
    <property type="evidence" value="ECO:0007669"/>
    <property type="project" value="GOC"/>
</dbReference>
<keyword evidence="1" id="KW-0812">Transmembrane</keyword>
<dbReference type="Proteomes" id="UP000001035">
    <property type="component" value="Chromosome 1"/>
</dbReference>
<evidence type="ECO:0000313" key="3">
    <source>
        <dbReference type="Proteomes" id="UP000001035"/>
    </source>
</evidence>
<feature type="transmembrane region" description="Helical" evidence="1">
    <location>
        <begin position="35"/>
        <end position="53"/>
    </location>
</feature>
<dbReference type="PANTHER" id="PTHR28026">
    <property type="entry name" value="DUF962 DOMAIN PROTEIN (AFU_ORTHOLOGUE AFUA_8G05310)"/>
    <property type="match status" value="1"/>
</dbReference>
<evidence type="ECO:0000313" key="2">
    <source>
        <dbReference type="EMBL" id="CAR53052.1"/>
    </source>
</evidence>
<dbReference type="Pfam" id="PF06127">
    <property type="entry name" value="Mpo1-like"/>
    <property type="match status" value="1"/>
</dbReference>
<dbReference type="GO" id="GO:0046521">
    <property type="term" value="P:sphingoid catabolic process"/>
    <property type="evidence" value="ECO:0007669"/>
    <property type="project" value="TreeGrafter"/>
</dbReference>
<keyword evidence="1" id="KW-1133">Transmembrane helix</keyword>
<dbReference type="EMBL" id="AM747720">
    <property type="protein sequence ID" value="CAR53052.1"/>
    <property type="molecule type" value="Genomic_DNA"/>
</dbReference>
<feature type="transmembrane region" description="Helical" evidence="1">
    <location>
        <begin position="60"/>
        <end position="81"/>
    </location>
</feature>
<dbReference type="AlphaFoldDB" id="B4E9F1"/>
<reference evidence="2 3" key="1">
    <citation type="journal article" date="2009" name="J. Bacteriol.">
        <title>The genome of Burkholderia cenocepacia J2315, an epidemic pathogen of cystic fibrosis patients.</title>
        <authorList>
            <person name="Holden M.T."/>
            <person name="Seth-Smith H.M."/>
            <person name="Crossman L.C."/>
            <person name="Sebaihia M."/>
            <person name="Bentley S.D."/>
            <person name="Cerdeno-Tarraga A.M."/>
            <person name="Thomson N.R."/>
            <person name="Bason N."/>
            <person name="Quail M.A."/>
            <person name="Sharp S."/>
            <person name="Cherevach I."/>
            <person name="Churcher C."/>
            <person name="Goodhead I."/>
            <person name="Hauser H."/>
            <person name="Holroyd N."/>
            <person name="Mungall K."/>
            <person name="Scott P."/>
            <person name="Walker D."/>
            <person name="White B."/>
            <person name="Rose H."/>
            <person name="Iversen P."/>
            <person name="Mil-Homens D."/>
            <person name="Rocha E.P."/>
            <person name="Fialho A.M."/>
            <person name="Baldwin A."/>
            <person name="Dowson C."/>
            <person name="Barrell B.G."/>
            <person name="Govan J.R."/>
            <person name="Vandamme P."/>
            <person name="Hart C.A."/>
            <person name="Mahenthiralingam E."/>
            <person name="Parkhill J."/>
        </authorList>
    </citation>
    <scope>NUCLEOTIDE SEQUENCE [LARGE SCALE GENOMIC DNA]</scope>
    <source>
        <strain evidence="3">ATCC BAA-245 / DSM 16553 / LMG 16656 / NCTC 13227 / J2315 / CF5610</strain>
    </source>
</reference>
<gene>
    <name evidence="2" type="ORF">BCAL2752</name>
</gene>